<evidence type="ECO:0000256" key="2">
    <source>
        <dbReference type="ARBA" id="ARBA00024893"/>
    </source>
</evidence>
<name>A0ABR3GQN7_9PEZI</name>
<dbReference type="PROSITE" id="PS50303">
    <property type="entry name" value="PUM_HD"/>
    <property type="match status" value="1"/>
</dbReference>
<feature type="repeat" description="Pumilio" evidence="3">
    <location>
        <begin position="816"/>
        <end position="851"/>
    </location>
</feature>
<keyword evidence="7" id="KW-1185">Reference proteome</keyword>
<feature type="repeat" description="Pumilio" evidence="3">
    <location>
        <begin position="636"/>
        <end position="671"/>
    </location>
</feature>
<evidence type="ECO:0000259" key="5">
    <source>
        <dbReference type="PROSITE" id="PS50303"/>
    </source>
</evidence>
<accession>A0ABR3GQN7</accession>
<gene>
    <name evidence="6" type="primary">PUF3</name>
    <name evidence="6" type="ORF">Q9L58_003123</name>
</gene>
<feature type="region of interest" description="Disordered" evidence="4">
    <location>
        <begin position="256"/>
        <end position="320"/>
    </location>
</feature>
<reference evidence="6 7" key="1">
    <citation type="submission" date="2024-02" db="EMBL/GenBank/DDBJ databases">
        <title>Discinaceae phylogenomics.</title>
        <authorList>
            <person name="Dirks A.C."/>
            <person name="James T.Y."/>
        </authorList>
    </citation>
    <scope>NUCLEOTIDE SEQUENCE [LARGE SCALE GENOMIC DNA]</scope>
    <source>
        <strain evidence="6 7">ACD0624</strain>
    </source>
</reference>
<dbReference type="InterPro" id="IPR001313">
    <property type="entry name" value="Pumilio_RNA-bd_rpt"/>
</dbReference>
<evidence type="ECO:0000313" key="6">
    <source>
        <dbReference type="EMBL" id="KAL0637901.1"/>
    </source>
</evidence>
<feature type="compositionally biased region" description="Basic and acidic residues" evidence="4">
    <location>
        <begin position="979"/>
        <end position="991"/>
    </location>
</feature>
<proteinExistence type="predicted"/>
<dbReference type="PANTHER" id="PTHR12537">
    <property type="entry name" value="RNA BINDING PROTEIN PUMILIO-RELATED"/>
    <property type="match status" value="1"/>
</dbReference>
<organism evidence="6 7">
    <name type="scientific">Discina gigas</name>
    <dbReference type="NCBI Taxonomy" id="1032678"/>
    <lineage>
        <taxon>Eukaryota</taxon>
        <taxon>Fungi</taxon>
        <taxon>Dikarya</taxon>
        <taxon>Ascomycota</taxon>
        <taxon>Pezizomycotina</taxon>
        <taxon>Pezizomycetes</taxon>
        <taxon>Pezizales</taxon>
        <taxon>Discinaceae</taxon>
        <taxon>Discina</taxon>
    </lineage>
</organism>
<feature type="compositionally biased region" description="Polar residues" evidence="4">
    <location>
        <begin position="170"/>
        <end position="180"/>
    </location>
</feature>
<feature type="repeat" description="Pumilio" evidence="3">
    <location>
        <begin position="780"/>
        <end position="815"/>
    </location>
</feature>
<feature type="repeat" description="Pumilio" evidence="3">
    <location>
        <begin position="600"/>
        <end position="635"/>
    </location>
</feature>
<feature type="repeat" description="Pumilio" evidence="3">
    <location>
        <begin position="708"/>
        <end position="743"/>
    </location>
</feature>
<comment type="caution">
    <text evidence="6">The sequence shown here is derived from an EMBL/GenBank/DDBJ whole genome shotgun (WGS) entry which is preliminary data.</text>
</comment>
<dbReference type="InterPro" id="IPR033133">
    <property type="entry name" value="PUM-HD"/>
</dbReference>
<feature type="compositionally biased region" description="Polar residues" evidence="4">
    <location>
        <begin position="113"/>
        <end position="127"/>
    </location>
</feature>
<evidence type="ECO:0000256" key="1">
    <source>
        <dbReference type="ARBA" id="ARBA00022737"/>
    </source>
</evidence>
<feature type="region of interest" description="Disordered" evidence="4">
    <location>
        <begin position="1"/>
        <end position="184"/>
    </location>
</feature>
<feature type="compositionally biased region" description="Polar residues" evidence="4">
    <location>
        <begin position="256"/>
        <end position="286"/>
    </location>
</feature>
<keyword evidence="1" id="KW-0677">Repeat</keyword>
<protein>
    <submittedName>
        <fullName evidence="6">mRNA binding protein puf3</fullName>
    </submittedName>
</protein>
<dbReference type="Gene3D" id="1.25.10.10">
    <property type="entry name" value="Leucine-rich Repeat Variant"/>
    <property type="match status" value="1"/>
</dbReference>
<feature type="repeat" description="Pumilio" evidence="3">
    <location>
        <begin position="672"/>
        <end position="707"/>
    </location>
</feature>
<dbReference type="PANTHER" id="PTHR12537:SF12">
    <property type="entry name" value="MATERNAL PROTEIN PUMILIO"/>
    <property type="match status" value="1"/>
</dbReference>
<feature type="compositionally biased region" description="Gly residues" evidence="4">
    <location>
        <begin position="42"/>
        <end position="51"/>
    </location>
</feature>
<feature type="region of interest" description="Disordered" evidence="4">
    <location>
        <begin position="931"/>
        <end position="991"/>
    </location>
</feature>
<dbReference type="InterPro" id="IPR011989">
    <property type="entry name" value="ARM-like"/>
</dbReference>
<feature type="region of interest" description="Disordered" evidence="4">
    <location>
        <begin position="197"/>
        <end position="216"/>
    </location>
</feature>
<dbReference type="Pfam" id="PF00806">
    <property type="entry name" value="PUF"/>
    <property type="match status" value="8"/>
</dbReference>
<feature type="compositionally biased region" description="Low complexity" evidence="4">
    <location>
        <begin position="363"/>
        <end position="374"/>
    </location>
</feature>
<sequence length="991" mass="108874">MTDHQAAAARAVPSNNVRNTRFGDFGRSPGTLDESSSQNPGQGRGNGGTWGIWGTSAIGSTTIGSGFGGASNSNSNERRGSFEVKQGSSSLLAGSGEHDAWNNTKPSAVGWSGESTSPALSSVAANQDHSRSPARLRNQQYESPQTSSEIPRSSSPYYSIPRQGAVGQVPSMSQSPNNKSYLDPASAVSFGETLDFQNTGRGRGLEMSQSFGGGGRHMSSVLAGAIEDEDPNHINRGRVVSNPRGVIPTAEIMGTSVSSASRSESLPPQQRANSTPPTYNPNQASQDAAGYGAYTHVPTSHPASHGPTHPNVGTYPAPAQGRYTDLTRETRQAEMLAHFRQLSVEEENDQFSDRRRLPFTAFNNQSPNNPGNLNYPSQPSFAEYPYQQRPVQPAPQNSSLWAQEDGNYGRGQEGFSNEQYSGEGGYSEGYNESRRPPYDRVGAMSPSDQSVEFQRRGLASPYYPNGNTPPPPPPGDFRSSSRGAPTRTPPSGQPGLNHEKLRQRLLVTQQQLQSPHMNQSQIMMRDQLYRNQQFPVTGPYDYPYQGLRMHMPNYPGSPISPLVVPTHPARRNEDVGSLRSALLEEFRSNSKSNKRYELKDIYNHVVEFSGDQHGSRFIQQKLETANSDEKEVVFAEIRPNSLQLMTDVFGNYVIQKFFEHGNQLQKSILAKQMEGHVLTLSLQMYGCRVVQKALEHILTEQQATLVKELDGHVLKCVKDQNGNHVVQKAIERVPAEHIQFIIKAFHGQVHTLATHPYGCRVIQRMLEHCDETAQASLLQELHVCTYALVQDQYGNYVTQHVIEHGKPEDRAKIVNLVTSQLLNFSKHKFASNVVEKSIAFGSPDQKREIVRVVTTARPDGNLPLQILMRDQYGNYVIQKLLTLLSGQDRETLVEQIKPQLQALKKFTYGKQINAAYLTELKIEKLIYDSSAPSQTASPPPGSVVATPPLLTMDAQSPESSAAPSTNTSTVGEGPVVENTTEKTKSEVEIAP</sequence>
<dbReference type="CDD" id="cd07920">
    <property type="entry name" value="Pumilio"/>
    <property type="match status" value="1"/>
</dbReference>
<dbReference type="SMART" id="SM00025">
    <property type="entry name" value="Pumilio"/>
    <property type="match status" value="8"/>
</dbReference>
<feature type="domain" description="PUM-HD" evidence="5">
    <location>
        <begin position="578"/>
        <end position="920"/>
    </location>
</feature>
<evidence type="ECO:0000313" key="7">
    <source>
        <dbReference type="Proteomes" id="UP001447188"/>
    </source>
</evidence>
<comment type="function">
    <text evidence="2">RNA-binding nucleolar protein required for pre-rRNA processing. Involved in production of 18S rRNA and assembly of small ribosomal subunit.</text>
</comment>
<dbReference type="InterPro" id="IPR033712">
    <property type="entry name" value="Pumilio_RNA-bd"/>
</dbReference>
<feature type="repeat" description="Pumilio" evidence="3">
    <location>
        <begin position="859"/>
        <end position="894"/>
    </location>
</feature>
<feature type="region of interest" description="Disordered" evidence="4">
    <location>
        <begin position="360"/>
        <end position="497"/>
    </location>
</feature>
<evidence type="ECO:0000256" key="3">
    <source>
        <dbReference type="PROSITE-ProRule" id="PRU00317"/>
    </source>
</evidence>
<feature type="compositionally biased region" description="Low complexity" evidence="4">
    <location>
        <begin position="52"/>
        <end position="75"/>
    </location>
</feature>
<feature type="compositionally biased region" description="Low complexity" evidence="4">
    <location>
        <begin position="143"/>
        <end position="163"/>
    </location>
</feature>
<dbReference type="PROSITE" id="PS50302">
    <property type="entry name" value="PUM"/>
    <property type="match status" value="8"/>
</dbReference>
<feature type="repeat" description="Pumilio" evidence="3">
    <location>
        <begin position="744"/>
        <end position="779"/>
    </location>
</feature>
<dbReference type="InterPro" id="IPR016024">
    <property type="entry name" value="ARM-type_fold"/>
</dbReference>
<evidence type="ECO:0000256" key="4">
    <source>
        <dbReference type="SAM" id="MobiDB-lite"/>
    </source>
</evidence>
<dbReference type="SUPFAM" id="SSF48371">
    <property type="entry name" value="ARM repeat"/>
    <property type="match status" value="1"/>
</dbReference>
<feature type="compositionally biased region" description="Polar residues" evidence="4">
    <location>
        <begin position="953"/>
        <end position="970"/>
    </location>
</feature>
<dbReference type="EMBL" id="JBBBZM010000029">
    <property type="protein sequence ID" value="KAL0637901.1"/>
    <property type="molecule type" value="Genomic_DNA"/>
</dbReference>
<dbReference type="Proteomes" id="UP001447188">
    <property type="component" value="Unassembled WGS sequence"/>
</dbReference>